<sequence>MTNSYFYSFTKHSFLSEFKVILNSCRTKIISPNYAFISTNTYIIADE</sequence>
<accession>A0ABU1QT47</accession>
<evidence type="ECO:0000313" key="1">
    <source>
        <dbReference type="EMBL" id="MDR6804327.1"/>
    </source>
</evidence>
<evidence type="ECO:0000313" key="2">
    <source>
        <dbReference type="Proteomes" id="UP001264980"/>
    </source>
</evidence>
<organism evidence="1 2">
    <name type="scientific">Dyadobacter fermentans</name>
    <dbReference type="NCBI Taxonomy" id="94254"/>
    <lineage>
        <taxon>Bacteria</taxon>
        <taxon>Pseudomonadati</taxon>
        <taxon>Bacteroidota</taxon>
        <taxon>Cytophagia</taxon>
        <taxon>Cytophagales</taxon>
        <taxon>Spirosomataceae</taxon>
        <taxon>Dyadobacter</taxon>
    </lineage>
</organism>
<dbReference type="EMBL" id="JAVDTI010000001">
    <property type="protein sequence ID" value="MDR6804327.1"/>
    <property type="molecule type" value="Genomic_DNA"/>
</dbReference>
<name>A0ABU1QT47_9BACT</name>
<gene>
    <name evidence="1" type="ORF">J2W84_001364</name>
</gene>
<dbReference type="Proteomes" id="UP001264980">
    <property type="component" value="Unassembled WGS sequence"/>
</dbReference>
<reference evidence="1 2" key="1">
    <citation type="submission" date="2023-07" db="EMBL/GenBank/DDBJ databases">
        <title>Sorghum-associated microbial communities from plants grown in Nebraska, USA.</title>
        <authorList>
            <person name="Schachtman D."/>
        </authorList>
    </citation>
    <scope>NUCLEOTIDE SEQUENCE [LARGE SCALE GENOMIC DNA]</scope>
    <source>
        <strain evidence="1 2">BE57</strain>
    </source>
</reference>
<comment type="caution">
    <text evidence="1">The sequence shown here is derived from an EMBL/GenBank/DDBJ whole genome shotgun (WGS) entry which is preliminary data.</text>
</comment>
<proteinExistence type="predicted"/>
<keyword evidence="2" id="KW-1185">Reference proteome</keyword>
<protein>
    <submittedName>
        <fullName evidence="1">Uncharacterized protein</fullName>
    </submittedName>
</protein>